<evidence type="ECO:0000313" key="3">
    <source>
        <dbReference type="Proteomes" id="UP000076842"/>
    </source>
</evidence>
<feature type="region of interest" description="Disordered" evidence="1">
    <location>
        <begin position="52"/>
        <end position="85"/>
    </location>
</feature>
<organism evidence="2 3">
    <name type="scientific">Calocera cornea HHB12733</name>
    <dbReference type="NCBI Taxonomy" id="1353952"/>
    <lineage>
        <taxon>Eukaryota</taxon>
        <taxon>Fungi</taxon>
        <taxon>Dikarya</taxon>
        <taxon>Basidiomycota</taxon>
        <taxon>Agaricomycotina</taxon>
        <taxon>Dacrymycetes</taxon>
        <taxon>Dacrymycetales</taxon>
        <taxon>Dacrymycetaceae</taxon>
        <taxon>Calocera</taxon>
    </lineage>
</organism>
<reference evidence="2 3" key="1">
    <citation type="journal article" date="2016" name="Mol. Biol. Evol.">
        <title>Comparative Genomics of Early-Diverging Mushroom-Forming Fungi Provides Insights into the Origins of Lignocellulose Decay Capabilities.</title>
        <authorList>
            <person name="Nagy L.G."/>
            <person name="Riley R."/>
            <person name="Tritt A."/>
            <person name="Adam C."/>
            <person name="Daum C."/>
            <person name="Floudas D."/>
            <person name="Sun H."/>
            <person name="Yadav J.S."/>
            <person name="Pangilinan J."/>
            <person name="Larsson K.H."/>
            <person name="Matsuura K."/>
            <person name="Barry K."/>
            <person name="Labutti K."/>
            <person name="Kuo R."/>
            <person name="Ohm R.A."/>
            <person name="Bhattacharya S.S."/>
            <person name="Shirouzu T."/>
            <person name="Yoshinaga Y."/>
            <person name="Martin F.M."/>
            <person name="Grigoriev I.V."/>
            <person name="Hibbett D.S."/>
        </authorList>
    </citation>
    <scope>NUCLEOTIDE SEQUENCE [LARGE SCALE GENOMIC DNA]</scope>
    <source>
        <strain evidence="2 3">HHB12733</strain>
    </source>
</reference>
<gene>
    <name evidence="2" type="ORF">CALCODRAFT_284014</name>
</gene>
<name>A0A165FYV7_9BASI</name>
<dbReference type="EMBL" id="KV423964">
    <property type="protein sequence ID" value="KZT57384.1"/>
    <property type="molecule type" value="Genomic_DNA"/>
</dbReference>
<evidence type="ECO:0000313" key="2">
    <source>
        <dbReference type="EMBL" id="KZT57384.1"/>
    </source>
</evidence>
<accession>A0A165FYV7</accession>
<keyword evidence="3" id="KW-1185">Reference proteome</keyword>
<evidence type="ECO:0000256" key="1">
    <source>
        <dbReference type="SAM" id="MobiDB-lite"/>
    </source>
</evidence>
<dbReference type="Proteomes" id="UP000076842">
    <property type="component" value="Unassembled WGS sequence"/>
</dbReference>
<sequence>MQRALVKRTCPAGRRQKKCAWMAVHRALETPDGRGQDHSLRSAFGSALPALDRARSGGGPIRARARPGRTRTMDRPGRPLHPRPFPPLHPATIARCLSFPSPLPCHPTATLSSPIPCKFYTPPPRPYRFPPWTSSRTGTSRVSWHSISPSYPPPPPASESVIVRSLRCACNRADGSRDLHLEPRTSLDMNSVCTMGWRHHVLHTARQFYCIAHMFQDRQQSRKGR</sequence>
<dbReference type="InParanoid" id="A0A165FYV7"/>
<protein>
    <submittedName>
        <fullName evidence="2">Uncharacterized protein</fullName>
    </submittedName>
</protein>
<dbReference type="AlphaFoldDB" id="A0A165FYV7"/>
<proteinExistence type="predicted"/>